<evidence type="ECO:0000313" key="1">
    <source>
        <dbReference type="EMBL" id="ASC71585.1"/>
    </source>
</evidence>
<dbReference type="OrthoDB" id="5952844at2"/>
<proteinExistence type="predicted"/>
<gene>
    <name evidence="1" type="ORF">XM38_025370</name>
</gene>
<evidence type="ECO:0000313" key="2">
    <source>
        <dbReference type="Proteomes" id="UP000191901"/>
    </source>
</evidence>
<dbReference type="KEGG" id="hhg:XM38_025370"/>
<organism evidence="1 2">
    <name type="scientific">Halomicronema hongdechloris C2206</name>
    <dbReference type="NCBI Taxonomy" id="1641165"/>
    <lineage>
        <taxon>Bacteria</taxon>
        <taxon>Bacillati</taxon>
        <taxon>Cyanobacteriota</taxon>
        <taxon>Cyanophyceae</taxon>
        <taxon>Nodosilineales</taxon>
        <taxon>Nodosilineaceae</taxon>
        <taxon>Halomicronema</taxon>
    </lineage>
</organism>
<dbReference type="STRING" id="1641165.XM38_22460"/>
<dbReference type="RefSeq" id="WP_088429972.1">
    <property type="nucleotide sequence ID" value="NZ_CP021983.2"/>
</dbReference>
<name>A0A1Z3HMT7_9CYAN</name>
<dbReference type="EMBL" id="CP021983">
    <property type="protein sequence ID" value="ASC71585.1"/>
    <property type="molecule type" value="Genomic_DNA"/>
</dbReference>
<keyword evidence="2" id="KW-1185">Reference proteome</keyword>
<dbReference type="AlphaFoldDB" id="A0A1Z3HMT7"/>
<sequence>MQRDVEAFRSLYAVAMELERLHQLVDDTVMALGSDAYSASLAVYTYAKANQDEFGLDGKPVGL</sequence>
<dbReference type="Proteomes" id="UP000191901">
    <property type="component" value="Chromosome"/>
</dbReference>
<accession>A0A1Z3HMT7</accession>
<reference evidence="1 2" key="1">
    <citation type="journal article" date="2016" name="Biochim. Biophys. Acta">
        <title>Characterization of red-shifted phycobilisomes isolated from the chlorophyll f-containing cyanobacterium Halomicronema hongdechloris.</title>
        <authorList>
            <person name="Li Y."/>
            <person name="Lin Y."/>
            <person name="Garvey C.J."/>
            <person name="Birch D."/>
            <person name="Corkery R.W."/>
            <person name="Loughlin P.C."/>
            <person name="Scheer H."/>
            <person name="Willows R.D."/>
            <person name="Chen M."/>
        </authorList>
    </citation>
    <scope>NUCLEOTIDE SEQUENCE [LARGE SCALE GENOMIC DNA]</scope>
    <source>
        <strain evidence="1 2">C2206</strain>
    </source>
</reference>
<protein>
    <submittedName>
        <fullName evidence="1">Uncharacterized protein</fullName>
    </submittedName>
</protein>